<protein>
    <submittedName>
        <fullName evidence="1">Uncharacterized protein</fullName>
    </submittedName>
</protein>
<gene>
    <name evidence="1" type="ORF">SAMN05444972_110139</name>
</gene>
<name>A0A1I6TMD3_9BACL</name>
<proteinExistence type="predicted"/>
<keyword evidence="2" id="KW-1185">Reference proteome</keyword>
<dbReference type="EMBL" id="FPAA01000010">
    <property type="protein sequence ID" value="SFS90413.1"/>
    <property type="molecule type" value="Genomic_DNA"/>
</dbReference>
<dbReference type="Proteomes" id="UP000198660">
    <property type="component" value="Unassembled WGS sequence"/>
</dbReference>
<organism evidence="1 2">
    <name type="scientific">Marininema halotolerans</name>
    <dbReference type="NCBI Taxonomy" id="1155944"/>
    <lineage>
        <taxon>Bacteria</taxon>
        <taxon>Bacillati</taxon>
        <taxon>Bacillota</taxon>
        <taxon>Bacilli</taxon>
        <taxon>Bacillales</taxon>
        <taxon>Thermoactinomycetaceae</taxon>
        <taxon>Marininema</taxon>
    </lineage>
</organism>
<reference evidence="2" key="1">
    <citation type="submission" date="2016-10" db="EMBL/GenBank/DDBJ databases">
        <authorList>
            <person name="Varghese N."/>
            <person name="Submissions S."/>
        </authorList>
    </citation>
    <scope>NUCLEOTIDE SEQUENCE [LARGE SCALE GENOMIC DNA]</scope>
    <source>
        <strain evidence="2">DSM 45789</strain>
    </source>
</reference>
<sequence length="55" mass="6099">MTMGMFCGQMCRKTMGAGSVVLQGFIHSGGLQKGRENGIAIWIRMNPIVHKNYIE</sequence>
<evidence type="ECO:0000313" key="2">
    <source>
        <dbReference type="Proteomes" id="UP000198660"/>
    </source>
</evidence>
<dbReference type="AlphaFoldDB" id="A0A1I6TMD3"/>
<accession>A0A1I6TMD3</accession>
<evidence type="ECO:0000313" key="1">
    <source>
        <dbReference type="EMBL" id="SFS90413.1"/>
    </source>
</evidence>